<keyword evidence="2" id="KW-0732">Signal</keyword>
<dbReference type="RefSeq" id="WP_190431827.1">
    <property type="nucleotide sequence ID" value="NZ_JAMPKM010000001.1"/>
</dbReference>
<proteinExistence type="predicted"/>
<sequence>MRQKQSRTTLLKNCLALSLGLFVCSWPTLTLAQSQQPSTTVKRRLPGRRVGAGTRGPCTNPKQPLVALIPDTNLGLTAEKYPTFFWFIPPTPARTAEFVLNNEKKQEIYKTTFAITGSPGVINVTLPANATLPPLEVNKNYSWTFSLICNPSDPSAVDFVQGWVQRVALSRDVGNQLTKAAPRDRPAIYAKEGIWNDTLKSLSELRRDNPRDRALTTDWETLLKSVGLDTVAKAPLVQCCSQTNRASGDTRSTSSNSRPSTSSSTR</sequence>
<dbReference type="InterPro" id="IPR010328">
    <property type="entry name" value="DUF928"/>
</dbReference>
<evidence type="ECO:0000256" key="1">
    <source>
        <dbReference type="SAM" id="MobiDB-lite"/>
    </source>
</evidence>
<dbReference type="Proteomes" id="UP001464891">
    <property type="component" value="Unassembled WGS sequence"/>
</dbReference>
<organism evidence="3 4">
    <name type="scientific">Trichocoleus desertorum GB2-A4</name>
    <dbReference type="NCBI Taxonomy" id="2933944"/>
    <lineage>
        <taxon>Bacteria</taxon>
        <taxon>Bacillati</taxon>
        <taxon>Cyanobacteriota</taxon>
        <taxon>Cyanophyceae</taxon>
        <taxon>Leptolyngbyales</taxon>
        <taxon>Trichocoleusaceae</taxon>
        <taxon>Trichocoleus</taxon>
    </lineage>
</organism>
<evidence type="ECO:0000256" key="2">
    <source>
        <dbReference type="SAM" id="SignalP"/>
    </source>
</evidence>
<evidence type="ECO:0000313" key="4">
    <source>
        <dbReference type="Proteomes" id="UP001464891"/>
    </source>
</evidence>
<protein>
    <submittedName>
        <fullName evidence="3">DUF928 domain-containing protein</fullName>
    </submittedName>
</protein>
<comment type="caution">
    <text evidence="3">The sequence shown here is derived from an EMBL/GenBank/DDBJ whole genome shotgun (WGS) entry which is preliminary data.</text>
</comment>
<feature type="signal peptide" evidence="2">
    <location>
        <begin position="1"/>
        <end position="32"/>
    </location>
</feature>
<dbReference type="EMBL" id="JAMPKM010000001">
    <property type="protein sequence ID" value="MEP0816125.1"/>
    <property type="molecule type" value="Genomic_DNA"/>
</dbReference>
<reference evidence="3 4" key="1">
    <citation type="submission" date="2022-04" db="EMBL/GenBank/DDBJ databases">
        <title>Positive selection, recombination, and allopatry shape intraspecific diversity of widespread and dominant cyanobacteria.</title>
        <authorList>
            <person name="Wei J."/>
            <person name="Shu W."/>
            <person name="Hu C."/>
        </authorList>
    </citation>
    <scope>NUCLEOTIDE SEQUENCE [LARGE SCALE GENOMIC DNA]</scope>
    <source>
        <strain evidence="3 4">GB2-A4</strain>
    </source>
</reference>
<evidence type="ECO:0000313" key="3">
    <source>
        <dbReference type="EMBL" id="MEP0816125.1"/>
    </source>
</evidence>
<keyword evidence="4" id="KW-1185">Reference proteome</keyword>
<dbReference type="Pfam" id="PF06051">
    <property type="entry name" value="DUF928"/>
    <property type="match status" value="1"/>
</dbReference>
<name>A0ABV0J4Q4_9CYAN</name>
<feature type="chain" id="PRO_5045177699" evidence="2">
    <location>
        <begin position="33"/>
        <end position="266"/>
    </location>
</feature>
<feature type="compositionally biased region" description="Low complexity" evidence="1">
    <location>
        <begin position="250"/>
        <end position="266"/>
    </location>
</feature>
<accession>A0ABV0J4Q4</accession>
<feature type="region of interest" description="Disordered" evidence="1">
    <location>
        <begin position="242"/>
        <end position="266"/>
    </location>
</feature>
<gene>
    <name evidence="3" type="ORF">NC998_03330</name>
</gene>